<evidence type="ECO:0000256" key="4">
    <source>
        <dbReference type="ARBA" id="ARBA00023136"/>
    </source>
</evidence>
<sequence length="762" mass="87744">MVSVTTIRFFPSSSLQRSYTRILAIFDFLRYSGGLMESSVSSTFDVQKFWLYQTFARYYVVGRGRKRTLWKVLSIDRMEPSDLNIFEDQTTYTADECSDLLKRIHQGNRSMGGLKLISIGYGIVGFIRFLEPYYMLIITERKKIGTMLGAKVYGVSKSMMVIIPNPIVRTKKSYCNTEKRYQKLLNSVDLTKDFFFSYSYNVMRSLQDNLNKSKTDHYKSMFVWNEYLTRGIRKQLKNNIWTIALVYGFFKQIKLSVSDGDFDLTLIARRSRHYAGTRFLRRGVNEKGKVANDVETEQVVSESTFEGRTLQISSVVQNRGSIPVFWSQETSLLKIFNPVVILPKQEDYKATKLHFKNLADRYGNPIIILDLTKTREKKPRETLLHAEYVNAIGCINAERSEENRLKFLQWDLKQHSRSEATTVLSKLKRLTKLALDLNGILHCQVTRNSPSEGSARPYLEDVNISENNNSGSDDANGKCNVKIKSVQNGVLRTNCFDCLDRTNIAQYAYGLAALGHQLQTFGYLESPDIDLDDPLARHLMDIYEIMGDKLALQYGGSPAHNKIFSERRGQWKPAIEYVDIIKSVQRFVNNVYMDEEKQNGIDLFLGNPPPQKRKLLLDPDKHSNWRSTIKRSLSDSNIFMENEIPTAKQDGELLQLLHEETAGQNKGLVELMPEIPTYCRYTSPEFPEVVSGSESIDSNHEEIEMRTTSRFLTADWYSESVYSCEEDLYNKIMSFSGENGEDSYFPMFDFGRWITRGGTFYL</sequence>
<proteinExistence type="predicted"/>
<dbReference type="Pfam" id="PF02383">
    <property type="entry name" value="Syja_N"/>
    <property type="match status" value="1"/>
</dbReference>
<comment type="catalytic activity">
    <reaction evidence="5">
        <text>a 1,2-diacyl-sn-glycero-3-phospho-(1D-myo-inositol-3,5-bisphosphate) + H2O = a 1,2-diacyl-sn-glycero-3-phospho-(1D-myo-inositol-3-phosphate) + phosphate</text>
        <dbReference type="Rhea" id="RHEA:32955"/>
        <dbReference type="ChEBI" id="CHEBI:15377"/>
        <dbReference type="ChEBI" id="CHEBI:43474"/>
        <dbReference type="ChEBI" id="CHEBI:57923"/>
        <dbReference type="ChEBI" id="CHEBI:58088"/>
    </reaction>
</comment>
<evidence type="ECO:0000256" key="1">
    <source>
        <dbReference type="ARBA" id="ARBA00004148"/>
    </source>
</evidence>
<dbReference type="Proteomes" id="UP001642487">
    <property type="component" value="Chromosome 1"/>
</dbReference>
<name>A0ABP0XV40_9ROSI</name>
<dbReference type="EMBL" id="OZ021735">
    <property type="protein sequence ID" value="CAK9310565.1"/>
    <property type="molecule type" value="Genomic_DNA"/>
</dbReference>
<feature type="domain" description="SAC" evidence="7">
    <location>
        <begin position="185"/>
        <end position="556"/>
    </location>
</feature>
<reference evidence="8 9" key="1">
    <citation type="submission" date="2024-03" db="EMBL/GenBank/DDBJ databases">
        <authorList>
            <person name="Gkanogiannis A."/>
            <person name="Becerra Lopez-Lavalle L."/>
        </authorList>
    </citation>
    <scope>NUCLEOTIDE SEQUENCE [LARGE SCALE GENOMIC DNA]</scope>
</reference>
<dbReference type="InterPro" id="IPR043573">
    <property type="entry name" value="Fig4-like"/>
</dbReference>
<keyword evidence="3" id="KW-0378">Hydrolase</keyword>
<keyword evidence="9" id="KW-1185">Reference proteome</keyword>
<dbReference type="InterPro" id="IPR002013">
    <property type="entry name" value="SAC_dom"/>
</dbReference>
<organism evidence="8 9">
    <name type="scientific">Citrullus colocynthis</name>
    <name type="common">colocynth</name>
    <dbReference type="NCBI Taxonomy" id="252529"/>
    <lineage>
        <taxon>Eukaryota</taxon>
        <taxon>Viridiplantae</taxon>
        <taxon>Streptophyta</taxon>
        <taxon>Embryophyta</taxon>
        <taxon>Tracheophyta</taxon>
        <taxon>Spermatophyta</taxon>
        <taxon>Magnoliopsida</taxon>
        <taxon>eudicotyledons</taxon>
        <taxon>Gunneridae</taxon>
        <taxon>Pentapetalae</taxon>
        <taxon>rosids</taxon>
        <taxon>fabids</taxon>
        <taxon>Cucurbitales</taxon>
        <taxon>Cucurbitaceae</taxon>
        <taxon>Benincaseae</taxon>
        <taxon>Citrullus</taxon>
    </lineage>
</organism>
<keyword evidence="4" id="KW-0472">Membrane</keyword>
<comment type="subcellular location">
    <subcellularLocation>
        <location evidence="1">Vacuole membrane</location>
        <topology evidence="1">Peripheral membrane protein</topology>
    </subcellularLocation>
</comment>
<evidence type="ECO:0000256" key="2">
    <source>
        <dbReference type="ARBA" id="ARBA00022554"/>
    </source>
</evidence>
<comment type="subunit">
    <text evidence="6">Component of the PI(3,5)P2 regulatory complex at least composed of ATG18, SAC/FIG4, FAB1 and VAC14.</text>
</comment>
<evidence type="ECO:0000256" key="6">
    <source>
        <dbReference type="ARBA" id="ARBA00023464"/>
    </source>
</evidence>
<dbReference type="PANTHER" id="PTHR45738:SF6">
    <property type="entry name" value="PHOSPHOINOSITIDE PHOSPHATASE SAC5"/>
    <property type="match status" value="1"/>
</dbReference>
<gene>
    <name evidence="8" type="ORF">CITCOLO1_LOCUS2196</name>
</gene>
<accession>A0ABP0XV40</accession>
<protein>
    <recommendedName>
        <fullName evidence="7">SAC domain-containing protein</fullName>
    </recommendedName>
</protein>
<evidence type="ECO:0000256" key="3">
    <source>
        <dbReference type="ARBA" id="ARBA00022801"/>
    </source>
</evidence>
<evidence type="ECO:0000313" key="8">
    <source>
        <dbReference type="EMBL" id="CAK9310565.1"/>
    </source>
</evidence>
<evidence type="ECO:0000313" key="9">
    <source>
        <dbReference type="Proteomes" id="UP001642487"/>
    </source>
</evidence>
<dbReference type="PROSITE" id="PS50275">
    <property type="entry name" value="SAC"/>
    <property type="match status" value="1"/>
</dbReference>
<keyword evidence="2" id="KW-0926">Vacuole</keyword>
<evidence type="ECO:0000259" key="7">
    <source>
        <dbReference type="PROSITE" id="PS50275"/>
    </source>
</evidence>
<evidence type="ECO:0000256" key="5">
    <source>
        <dbReference type="ARBA" id="ARBA00023337"/>
    </source>
</evidence>
<dbReference type="PANTHER" id="PTHR45738">
    <property type="entry name" value="POLYPHOSPHOINOSITIDE PHOSPHATASE"/>
    <property type="match status" value="1"/>
</dbReference>